<dbReference type="GO" id="GO:0005829">
    <property type="term" value="C:cytosol"/>
    <property type="evidence" value="ECO:0007669"/>
    <property type="project" value="TreeGrafter"/>
</dbReference>
<sequence>MAATASSSSTVSPLCFLSRQPPLLKPKLLEFSPRNLNPSILPTPHSAPNILLSYPSLQRFASDNVASSLTGISRRLCCRCHSSTAPVKISSYEFSDNASDMELRVQLGSVQIQNPRDVFVDAEDTSLTIGIKCSGTLLTLLEANTLFDKIKPAETIWYLDDDELVINLKKQDPDLKWPDIMESWQSLTAGAMQLLKGASVYIIGDSTEINQKVGKELAVGLRYTPLDTKGLLETFANQTIDSWVIAEGNDRVAEAEGAILESLSSHVRTVVATLGGKQGVARRTDKWRHLYSGFTVWLSETEATDEESAKQEARRHIEDGCWGYANADVVVKFQGWDNDHVKSVAQATLSAIKRLILSDRDLPGLCIPSKKSLYIRLGCRGDWPNIKPPGWDPSTS</sequence>
<accession>A0AAN7GM26</accession>
<dbReference type="SUPFAM" id="SSF49764">
    <property type="entry name" value="HSP20-like chaperones"/>
    <property type="match status" value="1"/>
</dbReference>
<dbReference type="GO" id="GO:0006950">
    <property type="term" value="P:response to stress"/>
    <property type="evidence" value="ECO:0007669"/>
    <property type="project" value="UniProtKB-ARBA"/>
</dbReference>
<evidence type="ECO:0000259" key="2">
    <source>
        <dbReference type="PROSITE" id="PS51203"/>
    </source>
</evidence>
<dbReference type="FunFam" id="2.60.40.790:FF:000050">
    <property type="entry name" value="Probable inactive shikimate kinase like 2, chloroplastic"/>
    <property type="match status" value="1"/>
</dbReference>
<evidence type="ECO:0000256" key="1">
    <source>
        <dbReference type="ARBA" id="ARBA00006997"/>
    </source>
</evidence>
<dbReference type="Pfam" id="PF01202">
    <property type="entry name" value="SKI"/>
    <property type="match status" value="1"/>
</dbReference>
<evidence type="ECO:0000313" key="3">
    <source>
        <dbReference type="EMBL" id="KAK4747388.1"/>
    </source>
</evidence>
<gene>
    <name evidence="3" type="ORF">SAY87_013974</name>
</gene>
<dbReference type="InterPro" id="IPR008978">
    <property type="entry name" value="HSP20-like_chaperone"/>
</dbReference>
<dbReference type="InterPro" id="IPR031322">
    <property type="entry name" value="Shikimate/glucono_kinase"/>
</dbReference>
<reference evidence="3 4" key="1">
    <citation type="journal article" date="2023" name="Hortic Res">
        <title>Pangenome of water caltrop reveals structural variations and asymmetric subgenome divergence after allopolyploidization.</title>
        <authorList>
            <person name="Zhang X."/>
            <person name="Chen Y."/>
            <person name="Wang L."/>
            <person name="Yuan Y."/>
            <person name="Fang M."/>
            <person name="Shi L."/>
            <person name="Lu R."/>
            <person name="Comes H.P."/>
            <person name="Ma Y."/>
            <person name="Chen Y."/>
            <person name="Huang G."/>
            <person name="Zhou Y."/>
            <person name="Zheng Z."/>
            <person name="Qiu Y."/>
        </authorList>
    </citation>
    <scope>NUCLEOTIDE SEQUENCE [LARGE SCALE GENOMIC DNA]</scope>
    <source>
        <tissue evidence="3">Roots</tissue>
    </source>
</reference>
<dbReference type="CDD" id="cd06463">
    <property type="entry name" value="p23_like"/>
    <property type="match status" value="1"/>
</dbReference>
<dbReference type="Gene3D" id="3.40.50.300">
    <property type="entry name" value="P-loop containing nucleotide triphosphate hydrolases"/>
    <property type="match status" value="1"/>
</dbReference>
<dbReference type="Gene3D" id="2.60.40.790">
    <property type="match status" value="1"/>
</dbReference>
<dbReference type="InterPro" id="IPR007052">
    <property type="entry name" value="CS_dom"/>
</dbReference>
<name>A0AAN7GM26_9MYRT</name>
<dbReference type="Proteomes" id="UP001345219">
    <property type="component" value="Chromosome 12"/>
</dbReference>
<comment type="caution">
    <text evidence="3">The sequence shown here is derived from an EMBL/GenBank/DDBJ whole genome shotgun (WGS) entry which is preliminary data.</text>
</comment>
<dbReference type="PROSITE" id="PS51203">
    <property type="entry name" value="CS"/>
    <property type="match status" value="1"/>
</dbReference>
<keyword evidence="4" id="KW-1185">Reference proteome</keyword>
<protein>
    <recommendedName>
        <fullName evidence="2">CS domain-containing protein</fullName>
    </recommendedName>
</protein>
<dbReference type="InterPro" id="IPR027417">
    <property type="entry name" value="P-loop_NTPase"/>
</dbReference>
<evidence type="ECO:0000313" key="4">
    <source>
        <dbReference type="Proteomes" id="UP001345219"/>
    </source>
</evidence>
<dbReference type="Pfam" id="PF04969">
    <property type="entry name" value="CS"/>
    <property type="match status" value="1"/>
</dbReference>
<feature type="domain" description="CS" evidence="2">
    <location>
        <begin position="87"/>
        <end position="181"/>
    </location>
</feature>
<comment type="similarity">
    <text evidence="1">Belongs to the shikimate kinase family.</text>
</comment>
<dbReference type="PANTHER" id="PTHR21087">
    <property type="entry name" value="SHIKIMATE KINASE"/>
    <property type="match status" value="1"/>
</dbReference>
<dbReference type="PANTHER" id="PTHR21087:SF23">
    <property type="entry name" value="INACTIVE SHIKIMATE KINASE LIKE 2, CHLOROPLASTIC-RELATED"/>
    <property type="match status" value="1"/>
</dbReference>
<dbReference type="AlphaFoldDB" id="A0AAN7GM26"/>
<organism evidence="3 4">
    <name type="scientific">Trapa incisa</name>
    <dbReference type="NCBI Taxonomy" id="236973"/>
    <lineage>
        <taxon>Eukaryota</taxon>
        <taxon>Viridiplantae</taxon>
        <taxon>Streptophyta</taxon>
        <taxon>Embryophyta</taxon>
        <taxon>Tracheophyta</taxon>
        <taxon>Spermatophyta</taxon>
        <taxon>Magnoliopsida</taxon>
        <taxon>eudicotyledons</taxon>
        <taxon>Gunneridae</taxon>
        <taxon>Pentapetalae</taxon>
        <taxon>rosids</taxon>
        <taxon>malvids</taxon>
        <taxon>Myrtales</taxon>
        <taxon>Lythraceae</taxon>
        <taxon>Trapa</taxon>
    </lineage>
</organism>
<dbReference type="EMBL" id="JAXIOK010000019">
    <property type="protein sequence ID" value="KAK4747388.1"/>
    <property type="molecule type" value="Genomic_DNA"/>
</dbReference>
<proteinExistence type="inferred from homology"/>